<feature type="region of interest" description="Disordered" evidence="1">
    <location>
        <begin position="50"/>
        <end position="100"/>
    </location>
</feature>
<keyword evidence="3" id="KW-1185">Reference proteome</keyword>
<comment type="caution">
    <text evidence="2">The sequence shown here is derived from an EMBL/GenBank/DDBJ whole genome shotgun (WGS) entry which is preliminary data.</text>
</comment>
<name>A0ABP3JKR8_9ACTN</name>
<dbReference type="EMBL" id="BAAAHB010000011">
    <property type="protein sequence ID" value="GAA0454339.1"/>
    <property type="molecule type" value="Genomic_DNA"/>
</dbReference>
<dbReference type="Proteomes" id="UP001499895">
    <property type="component" value="Unassembled WGS sequence"/>
</dbReference>
<dbReference type="RefSeq" id="WP_344087990.1">
    <property type="nucleotide sequence ID" value="NZ_BAAAHB010000011.1"/>
</dbReference>
<evidence type="ECO:0000313" key="3">
    <source>
        <dbReference type="Proteomes" id="UP001499895"/>
    </source>
</evidence>
<gene>
    <name evidence="2" type="ORF">GCM10009544_16390</name>
</gene>
<proteinExistence type="predicted"/>
<feature type="compositionally biased region" description="Basic and acidic residues" evidence="1">
    <location>
        <begin position="72"/>
        <end position="85"/>
    </location>
</feature>
<evidence type="ECO:0000256" key="1">
    <source>
        <dbReference type="SAM" id="MobiDB-lite"/>
    </source>
</evidence>
<reference evidence="3" key="1">
    <citation type="journal article" date="2019" name="Int. J. Syst. Evol. Microbiol.">
        <title>The Global Catalogue of Microorganisms (GCM) 10K type strain sequencing project: providing services to taxonomists for standard genome sequencing and annotation.</title>
        <authorList>
            <consortium name="The Broad Institute Genomics Platform"/>
            <consortium name="The Broad Institute Genome Sequencing Center for Infectious Disease"/>
            <person name="Wu L."/>
            <person name="Ma J."/>
        </authorList>
    </citation>
    <scope>NUCLEOTIDE SEQUENCE [LARGE SCALE GENOMIC DNA]</scope>
    <source>
        <strain evidence="3">JCM 10649</strain>
    </source>
</reference>
<evidence type="ECO:0000313" key="2">
    <source>
        <dbReference type="EMBL" id="GAA0454339.1"/>
    </source>
</evidence>
<feature type="region of interest" description="Disordered" evidence="1">
    <location>
        <begin position="1"/>
        <end position="21"/>
    </location>
</feature>
<sequence length="100" mass="11597">MRGLSPRAATRTVLNHGRPEPTGEQVLLADVFDMIQHLDWHVQAANVAKRSDLPKRPKPYPRWWDTTSRRTHSPERVARIEDARRRQSARRRAIAEGRIA</sequence>
<organism evidence="2 3">
    <name type="scientific">Streptomyces stramineus</name>
    <dbReference type="NCBI Taxonomy" id="173861"/>
    <lineage>
        <taxon>Bacteria</taxon>
        <taxon>Bacillati</taxon>
        <taxon>Actinomycetota</taxon>
        <taxon>Actinomycetes</taxon>
        <taxon>Kitasatosporales</taxon>
        <taxon>Streptomycetaceae</taxon>
        <taxon>Streptomyces</taxon>
    </lineage>
</organism>
<accession>A0ABP3JKR8</accession>
<protein>
    <submittedName>
        <fullName evidence="2">Uncharacterized protein</fullName>
    </submittedName>
</protein>